<organism evidence="2 3">
    <name type="scientific">Monosporascus cannonballus</name>
    <dbReference type="NCBI Taxonomy" id="155416"/>
    <lineage>
        <taxon>Eukaryota</taxon>
        <taxon>Fungi</taxon>
        <taxon>Dikarya</taxon>
        <taxon>Ascomycota</taxon>
        <taxon>Pezizomycotina</taxon>
        <taxon>Sordariomycetes</taxon>
        <taxon>Xylariomycetidae</taxon>
        <taxon>Xylariales</taxon>
        <taxon>Xylariales incertae sedis</taxon>
        <taxon>Monosporascus</taxon>
    </lineage>
</organism>
<dbReference type="EMBL" id="QJNS01000717">
    <property type="protein sequence ID" value="RYO74763.1"/>
    <property type="molecule type" value="Genomic_DNA"/>
</dbReference>
<evidence type="ECO:0000313" key="2">
    <source>
        <dbReference type="EMBL" id="RYO74763.1"/>
    </source>
</evidence>
<dbReference type="Proteomes" id="UP000294003">
    <property type="component" value="Unassembled WGS sequence"/>
</dbReference>
<evidence type="ECO:0000256" key="1">
    <source>
        <dbReference type="SAM" id="MobiDB-lite"/>
    </source>
</evidence>
<evidence type="ECO:0000313" key="3">
    <source>
        <dbReference type="Proteomes" id="UP000294003"/>
    </source>
</evidence>
<gene>
    <name evidence="2" type="ORF">DL762_010295</name>
</gene>
<proteinExistence type="predicted"/>
<protein>
    <submittedName>
        <fullName evidence="2">Uncharacterized protein</fullName>
    </submittedName>
</protein>
<comment type="caution">
    <text evidence="2">The sequence shown here is derived from an EMBL/GenBank/DDBJ whole genome shotgun (WGS) entry which is preliminary data.</text>
</comment>
<name>A0ABY0GRR8_9PEZI</name>
<accession>A0ABY0GRR8</accession>
<keyword evidence="3" id="KW-1185">Reference proteome</keyword>
<feature type="compositionally biased region" description="Low complexity" evidence="1">
    <location>
        <begin position="39"/>
        <end position="51"/>
    </location>
</feature>
<reference evidence="2 3" key="1">
    <citation type="submission" date="2018-06" db="EMBL/GenBank/DDBJ databases">
        <title>Complete Genomes of Monosporascus.</title>
        <authorList>
            <person name="Robinson A.J."/>
            <person name="Natvig D.O."/>
        </authorList>
    </citation>
    <scope>NUCLEOTIDE SEQUENCE [LARGE SCALE GENOMIC DNA]</scope>
    <source>
        <strain evidence="2 3">CBS 609.92</strain>
    </source>
</reference>
<sequence>MGNPEEADAVKAEELDAPPPYSEVDNLAPSPDPAPPQGEPSSSASAPSASNPVPVTPIYTKFPPTLNAYYQKKVTRTFHLGATGDKPLFAVKVHTGLTSNPEVELFDGPGDTAPLLAAARRDSVRWLNTNVMLPASPRSGLPASTEPMKVEWSWGKSGTHRFSVEVDAGAASGKPTWRREAFEWRPSRGSEVRELASRWSTGWKLVRLESRPEGASGGERAQGFGGVTSDGKEIVAVWAHNTSWSMTKRFKMEFMGSGASGMLGERWEIMAVVTALRLWYLDSEQGF</sequence>
<feature type="region of interest" description="Disordered" evidence="1">
    <location>
        <begin position="1"/>
        <end position="51"/>
    </location>
</feature>